<evidence type="ECO:0000256" key="7">
    <source>
        <dbReference type="ARBA" id="ARBA00022786"/>
    </source>
</evidence>
<comment type="caution">
    <text evidence="12">The sequence shown here is derived from an EMBL/GenBank/DDBJ whole genome shotgun (WGS) entry which is preliminary data.</text>
</comment>
<feature type="compositionally biased region" description="Low complexity" evidence="10">
    <location>
        <begin position="195"/>
        <end position="206"/>
    </location>
</feature>
<dbReference type="CDD" id="cd20335">
    <property type="entry name" value="BRcat_RBR"/>
    <property type="match status" value="1"/>
</dbReference>
<dbReference type="OrthoDB" id="9977870at2759"/>
<keyword evidence="9" id="KW-0175">Coiled coil</keyword>
<feature type="region of interest" description="Disordered" evidence="10">
    <location>
        <begin position="1"/>
        <end position="26"/>
    </location>
</feature>
<keyword evidence="7" id="KW-0833">Ubl conjugation pathway</keyword>
<dbReference type="SUPFAM" id="SSF57850">
    <property type="entry name" value="RING/U-box"/>
    <property type="match status" value="2"/>
</dbReference>
<name>S8A3T6_DACHA</name>
<dbReference type="HOGENOM" id="CLU_361694_0_0_1"/>
<keyword evidence="6" id="KW-0863">Zinc-finger</keyword>
<dbReference type="PROSITE" id="PS00518">
    <property type="entry name" value="ZF_RING_1"/>
    <property type="match status" value="1"/>
</dbReference>
<organism evidence="12 13">
    <name type="scientific">Dactylellina haptotyla (strain CBS 200.50)</name>
    <name type="common">Nematode-trapping fungus</name>
    <name type="synonym">Monacrosporium haptotylum</name>
    <dbReference type="NCBI Taxonomy" id="1284197"/>
    <lineage>
        <taxon>Eukaryota</taxon>
        <taxon>Fungi</taxon>
        <taxon>Dikarya</taxon>
        <taxon>Ascomycota</taxon>
        <taxon>Pezizomycotina</taxon>
        <taxon>Orbiliomycetes</taxon>
        <taxon>Orbiliales</taxon>
        <taxon>Orbiliaceae</taxon>
        <taxon>Dactylellina</taxon>
    </lineage>
</organism>
<dbReference type="InterPro" id="IPR044066">
    <property type="entry name" value="TRIAD_supradom"/>
</dbReference>
<gene>
    <name evidence="12" type="ORF">H072_8916</name>
</gene>
<evidence type="ECO:0000313" key="12">
    <source>
        <dbReference type="EMBL" id="EPS37404.1"/>
    </source>
</evidence>
<keyword evidence="5" id="KW-0677">Repeat</keyword>
<dbReference type="GO" id="GO:0008270">
    <property type="term" value="F:zinc ion binding"/>
    <property type="evidence" value="ECO:0007669"/>
    <property type="project" value="UniProtKB-KW"/>
</dbReference>
<dbReference type="GO" id="GO:0061630">
    <property type="term" value="F:ubiquitin protein ligase activity"/>
    <property type="evidence" value="ECO:0007669"/>
    <property type="project" value="UniProtKB-EC"/>
</dbReference>
<dbReference type="InterPro" id="IPR002867">
    <property type="entry name" value="IBR_dom"/>
</dbReference>
<proteinExistence type="predicted"/>
<feature type="compositionally biased region" description="Acidic residues" evidence="10">
    <location>
        <begin position="156"/>
        <end position="166"/>
    </location>
</feature>
<evidence type="ECO:0000259" key="11">
    <source>
        <dbReference type="PROSITE" id="PS51873"/>
    </source>
</evidence>
<feature type="domain" description="RING-type" evidence="11">
    <location>
        <begin position="320"/>
        <end position="522"/>
    </location>
</feature>
<evidence type="ECO:0000256" key="9">
    <source>
        <dbReference type="SAM" id="Coils"/>
    </source>
</evidence>
<dbReference type="Pfam" id="PF01485">
    <property type="entry name" value="IBR"/>
    <property type="match status" value="2"/>
</dbReference>
<dbReference type="STRING" id="1284197.S8A3T6"/>
<evidence type="ECO:0000256" key="2">
    <source>
        <dbReference type="ARBA" id="ARBA00012251"/>
    </source>
</evidence>
<evidence type="ECO:0000313" key="13">
    <source>
        <dbReference type="Proteomes" id="UP000015100"/>
    </source>
</evidence>
<dbReference type="GO" id="GO:0016567">
    <property type="term" value="P:protein ubiquitination"/>
    <property type="evidence" value="ECO:0007669"/>
    <property type="project" value="InterPro"/>
</dbReference>
<dbReference type="AlphaFoldDB" id="S8A3T6"/>
<dbReference type="OMA" id="FITEQRN"/>
<dbReference type="EMBL" id="AQGS01000640">
    <property type="protein sequence ID" value="EPS37404.1"/>
    <property type="molecule type" value="Genomic_DNA"/>
</dbReference>
<comment type="catalytic activity">
    <reaction evidence="1">
        <text>[E2 ubiquitin-conjugating enzyme]-S-ubiquitinyl-L-cysteine + [acceptor protein]-L-lysine = [E2 ubiquitin-conjugating enzyme]-L-cysteine + [acceptor protein]-N(6)-ubiquitinyl-L-lysine.</text>
        <dbReference type="EC" id="2.3.2.31"/>
    </reaction>
</comment>
<evidence type="ECO:0000256" key="8">
    <source>
        <dbReference type="ARBA" id="ARBA00022833"/>
    </source>
</evidence>
<evidence type="ECO:0000256" key="10">
    <source>
        <dbReference type="SAM" id="MobiDB-lite"/>
    </source>
</evidence>
<feature type="coiled-coil region" evidence="9">
    <location>
        <begin position="548"/>
        <end position="575"/>
    </location>
</feature>
<feature type="compositionally biased region" description="Basic and acidic residues" evidence="10">
    <location>
        <begin position="170"/>
        <end position="180"/>
    </location>
</feature>
<dbReference type="CDD" id="cd22584">
    <property type="entry name" value="Rcat_RBR_unk"/>
    <property type="match status" value="1"/>
</dbReference>
<keyword evidence="8" id="KW-0862">Zinc</keyword>
<evidence type="ECO:0000256" key="3">
    <source>
        <dbReference type="ARBA" id="ARBA00022679"/>
    </source>
</evidence>
<evidence type="ECO:0000256" key="1">
    <source>
        <dbReference type="ARBA" id="ARBA00001798"/>
    </source>
</evidence>
<dbReference type="InterPro" id="IPR031127">
    <property type="entry name" value="E3_UB_ligase_RBR"/>
</dbReference>
<dbReference type="eggNOG" id="KOG1812">
    <property type="taxonomic scope" value="Eukaryota"/>
</dbReference>
<feature type="region of interest" description="Disordered" evidence="10">
    <location>
        <begin position="145"/>
        <end position="214"/>
    </location>
</feature>
<dbReference type="Proteomes" id="UP000015100">
    <property type="component" value="Unassembled WGS sequence"/>
</dbReference>
<accession>S8A3T6</accession>
<keyword evidence="13" id="KW-1185">Reference proteome</keyword>
<evidence type="ECO:0000256" key="5">
    <source>
        <dbReference type="ARBA" id="ARBA00022737"/>
    </source>
</evidence>
<keyword evidence="4" id="KW-0479">Metal-binding</keyword>
<evidence type="ECO:0000256" key="6">
    <source>
        <dbReference type="ARBA" id="ARBA00022771"/>
    </source>
</evidence>
<keyword evidence="3" id="KW-0808">Transferase</keyword>
<reference evidence="12 13" key="1">
    <citation type="journal article" date="2013" name="PLoS Genet.">
        <title>Genomic mechanisms accounting for the adaptation to parasitism in nematode-trapping fungi.</title>
        <authorList>
            <person name="Meerupati T."/>
            <person name="Andersson K.M."/>
            <person name="Friman E."/>
            <person name="Kumar D."/>
            <person name="Tunlid A."/>
            <person name="Ahren D."/>
        </authorList>
    </citation>
    <scope>NUCLEOTIDE SEQUENCE [LARGE SCALE GENOMIC DNA]</scope>
    <source>
        <strain evidence="12 13">CBS 200.50</strain>
    </source>
</reference>
<sequence>MSSATSNPVSAAPNTQNSKLGKQPLPRELDWEIYKEQVLDRHISEAQLGDSEDDLTNGPYSQSKAKFNDVLQELLAIQFTITKLERRPKTSSTSSSVNVLGAGSISDASVDSAAEGSSSKRHTQDTMLTVPPETLEAGLAAKIKHTEGSSIRSQQDDEEEAVEENTEGPTEEKADEKAEENVDENMPEEIERPVSRASVSSSSSDESNLDPNRPFIEGPIHDYFPAMTRYMGKREKIKKVIWTVRLAPAKATASVRKSVFGEEKWSTSPYFLYDEYREQAGTKGLIEKFKFELQAPDLSTAAGKIYARACEPYFKAPGTTKRECVSCTDMFPVTEIITLDCNHKYCETCLSFMVLTASQQESTMPPKCCGTRVRPALIKKVLKTNDDKIKFSRKIIEYDTSVEKRLFCPKKKCGAFIPYHPRKDQHHPLIGTCQKCGTRACRICKGKAHKPNEDCPEDLGLNAVIDLSKATGWKRCYRCRAMIELNYGCNHMTCRCGAEFCYICGNPWSFEYGCPTGCVQGDADIQTIVDELADRARDEAEEIDPEILEQTRREAEELRLAEEQLERTKEDLKIKALLRTQKEEQETFNKYSGDVIFKLRQRHYEEMTDLQLEHVGEFLTHNGELEDRTTELAQDAKEKEAEFCQKLGMTEADVKKSQSSDEFSALSLKNREEMLAMKRKWDHEHIALKYRHKMGLERLRAKQSLEEQVVEMELSERKTNFITEQRNVLARMLEWRHLATGELYAPAEDVYATVVYTEEEAKSFEEELLAIAI</sequence>
<feature type="region of interest" description="Disordered" evidence="10">
    <location>
        <begin position="108"/>
        <end position="131"/>
    </location>
</feature>
<protein>
    <recommendedName>
        <fullName evidence="2">RBR-type E3 ubiquitin transferase</fullName>
        <ecNumber evidence="2">2.3.2.31</ecNumber>
    </recommendedName>
</protein>
<dbReference type="InterPro" id="IPR017907">
    <property type="entry name" value="Znf_RING_CS"/>
</dbReference>
<feature type="compositionally biased region" description="Polar residues" evidence="10">
    <location>
        <begin position="1"/>
        <end position="20"/>
    </location>
</feature>
<dbReference type="PROSITE" id="PS51873">
    <property type="entry name" value="TRIAD"/>
    <property type="match status" value="1"/>
</dbReference>
<evidence type="ECO:0000256" key="4">
    <source>
        <dbReference type="ARBA" id="ARBA00022723"/>
    </source>
</evidence>
<reference evidence="13" key="2">
    <citation type="submission" date="2013-04" db="EMBL/GenBank/DDBJ databases">
        <title>Genomic mechanisms accounting for the adaptation to parasitism in nematode-trapping fungi.</title>
        <authorList>
            <person name="Ahren D.G."/>
        </authorList>
    </citation>
    <scope>NUCLEOTIDE SEQUENCE [LARGE SCALE GENOMIC DNA]</scope>
    <source>
        <strain evidence="13">CBS 200.50</strain>
    </source>
</reference>
<dbReference type="EC" id="2.3.2.31" evidence="2"/>
<dbReference type="Gene3D" id="1.20.120.1750">
    <property type="match status" value="1"/>
</dbReference>
<dbReference type="PANTHER" id="PTHR11685">
    <property type="entry name" value="RBR FAMILY RING FINGER AND IBR DOMAIN-CONTAINING"/>
    <property type="match status" value="1"/>
</dbReference>